<dbReference type="Gene3D" id="3.60.21.10">
    <property type="match status" value="1"/>
</dbReference>
<evidence type="ECO:0000313" key="2">
    <source>
        <dbReference type="EMBL" id="KKM71372.1"/>
    </source>
</evidence>
<dbReference type="AlphaFoldDB" id="A0A0F9MQ87"/>
<accession>A0A0F9MQ87</accession>
<organism evidence="2">
    <name type="scientific">marine sediment metagenome</name>
    <dbReference type="NCBI Taxonomy" id="412755"/>
    <lineage>
        <taxon>unclassified sequences</taxon>
        <taxon>metagenomes</taxon>
        <taxon>ecological metagenomes</taxon>
    </lineage>
</organism>
<dbReference type="Pfam" id="PF00149">
    <property type="entry name" value="Metallophos"/>
    <property type="match status" value="1"/>
</dbReference>
<evidence type="ECO:0000259" key="1">
    <source>
        <dbReference type="Pfam" id="PF00149"/>
    </source>
</evidence>
<feature type="domain" description="Calcineurin-like phosphoesterase" evidence="1">
    <location>
        <begin position="4"/>
        <end position="273"/>
    </location>
</feature>
<gene>
    <name evidence="2" type="ORF">LCGC14_1431240</name>
</gene>
<comment type="caution">
    <text evidence="2">The sequence shown here is derived from an EMBL/GenBank/DDBJ whole genome shotgun (WGS) entry which is preliminary data.</text>
</comment>
<dbReference type="GO" id="GO:0008419">
    <property type="term" value="F:RNA lariat debranching enzyme activity"/>
    <property type="evidence" value="ECO:0007669"/>
    <property type="project" value="TreeGrafter"/>
</dbReference>
<dbReference type="InterPro" id="IPR029052">
    <property type="entry name" value="Metallo-depent_PP-like"/>
</dbReference>
<protein>
    <recommendedName>
        <fullName evidence="1">Calcineurin-like phosphoesterase domain-containing protein</fullName>
    </recommendedName>
</protein>
<dbReference type="InterPro" id="IPR004843">
    <property type="entry name" value="Calcineurin-like_PHP"/>
</dbReference>
<sequence>MLAAFFGDTHGNINTMYAMTKSWEKRTGLEIDLVVQIGDFGFWLSEDSVDKMTAKHAKVLIEKMAERGDRIRAVCGDYPEYVLGELVAPKKTLVIRGNHEDQEYLMSREKQLQAEHPDDYLTRTIEMVPNMFYLPDGHVIEIDGVKFGALGGNFSSKTFVTWDYWDPHREKRVRYGEKRRLNHFTRDRWELLARSEMDVLLLHDAPTGMDLVTGRVLAVSEDQILSPAQERVFSLPEDEITKQIYGQAGCPALTELIEIVKPKYVYCGHWHQYRRKGFNINKHGHAETEVTVLNQTGLPPKHDCMVVTEL</sequence>
<dbReference type="GO" id="GO:0000398">
    <property type="term" value="P:mRNA splicing, via spliceosome"/>
    <property type="evidence" value="ECO:0007669"/>
    <property type="project" value="TreeGrafter"/>
</dbReference>
<dbReference type="EMBL" id="LAZR01009649">
    <property type="protein sequence ID" value="KKM71372.1"/>
    <property type="molecule type" value="Genomic_DNA"/>
</dbReference>
<dbReference type="GO" id="GO:0005634">
    <property type="term" value="C:nucleus"/>
    <property type="evidence" value="ECO:0007669"/>
    <property type="project" value="TreeGrafter"/>
</dbReference>
<dbReference type="PANTHER" id="PTHR12849">
    <property type="entry name" value="RNA LARIAT DEBRANCHING ENZYME"/>
    <property type="match status" value="1"/>
</dbReference>
<dbReference type="SUPFAM" id="SSF56300">
    <property type="entry name" value="Metallo-dependent phosphatases"/>
    <property type="match status" value="1"/>
</dbReference>
<dbReference type="PANTHER" id="PTHR12849:SF0">
    <property type="entry name" value="LARIAT DEBRANCHING ENZYME"/>
    <property type="match status" value="1"/>
</dbReference>
<reference evidence="2" key="1">
    <citation type="journal article" date="2015" name="Nature">
        <title>Complex archaea that bridge the gap between prokaryotes and eukaryotes.</title>
        <authorList>
            <person name="Spang A."/>
            <person name="Saw J.H."/>
            <person name="Jorgensen S.L."/>
            <person name="Zaremba-Niedzwiedzka K."/>
            <person name="Martijn J."/>
            <person name="Lind A.E."/>
            <person name="van Eijk R."/>
            <person name="Schleper C."/>
            <person name="Guy L."/>
            <person name="Ettema T.J."/>
        </authorList>
    </citation>
    <scope>NUCLEOTIDE SEQUENCE</scope>
</reference>
<proteinExistence type="predicted"/>
<name>A0A0F9MQ87_9ZZZZ</name>